<proteinExistence type="inferred from homology"/>
<dbReference type="Proteomes" id="UP000197619">
    <property type="component" value="Unassembled WGS sequence"/>
</dbReference>
<feature type="region of interest" description="Disordered" evidence="5">
    <location>
        <begin position="304"/>
        <end position="327"/>
    </location>
</feature>
<evidence type="ECO:0000313" key="7">
    <source>
        <dbReference type="EMBL" id="OWK59244.1"/>
    </source>
</evidence>
<comment type="function">
    <text evidence="4">Plays a role in mitochondrial aerobic respiration. Regulates mitochondrial organization and fission.</text>
</comment>
<dbReference type="AlphaFoldDB" id="A0A218UZN0"/>
<feature type="chain" id="PRO_5013075418" description="Mitochondrial fission regulator" evidence="6">
    <location>
        <begin position="18"/>
        <end position="366"/>
    </location>
</feature>
<keyword evidence="6" id="KW-0732">Signal</keyword>
<comment type="subcellular location">
    <subcellularLocation>
        <location evidence="1 4">Mitochondrion</location>
    </subcellularLocation>
</comment>
<gene>
    <name evidence="7" type="primary">MTFR2</name>
    <name evidence="7" type="ORF">RLOC_00005632</name>
</gene>
<evidence type="ECO:0000313" key="8">
    <source>
        <dbReference type="Proteomes" id="UP000197619"/>
    </source>
</evidence>
<sequence>MALLLLRLLRRLLRYLGWPQHQVISVCKKKEYGSTRSVVRRLGTILSLEPYPRPYFQFVQDPSSLGYDEQSTAPAPVAPSLADVLWVANDEGQACTRLRTELRRKEKSTAPSDPYARLDSIQHIPKNSAQNVSVDQAALQKISALEDELTFLRAQIAAIVSVQTLGSVPSRAFKALDTPDGFYPLPAMTSTPLSVSHNHFVIPSPPPLPSGAPSGVDASNSALELIKQRRAARNSDSTAANSTDHQRTKNFPSMMDVLKDLNKVQLRAVERSPGGTPLSRPKKMQNSDWDPVAVLTHALKQKFAHKNDDEDDSLDKENNSFDSSPFSSPEVPVVCFYTCVCILELTPVFMDSCRVFTSLELLYNFF</sequence>
<dbReference type="InterPro" id="IPR007972">
    <property type="entry name" value="Mtfr1"/>
</dbReference>
<feature type="signal peptide" evidence="6">
    <location>
        <begin position="1"/>
        <end position="17"/>
    </location>
</feature>
<dbReference type="GO" id="GO:0005739">
    <property type="term" value="C:mitochondrion"/>
    <property type="evidence" value="ECO:0007669"/>
    <property type="project" value="UniProtKB-SubCell"/>
</dbReference>
<keyword evidence="8" id="KW-1185">Reference proteome</keyword>
<feature type="region of interest" description="Disordered" evidence="5">
    <location>
        <begin position="229"/>
        <end position="250"/>
    </location>
</feature>
<dbReference type="EMBL" id="MUZQ01000081">
    <property type="protein sequence ID" value="OWK59244.1"/>
    <property type="molecule type" value="Genomic_DNA"/>
</dbReference>
<dbReference type="GO" id="GO:0009060">
    <property type="term" value="P:aerobic respiration"/>
    <property type="evidence" value="ECO:0007669"/>
    <property type="project" value="UniProtKB-UniRule"/>
</dbReference>
<evidence type="ECO:0000256" key="5">
    <source>
        <dbReference type="SAM" id="MobiDB-lite"/>
    </source>
</evidence>
<evidence type="ECO:0000256" key="4">
    <source>
        <dbReference type="RuleBase" id="RU369053"/>
    </source>
</evidence>
<evidence type="ECO:0000256" key="3">
    <source>
        <dbReference type="ARBA" id="ARBA00023128"/>
    </source>
</evidence>
<evidence type="ECO:0000256" key="1">
    <source>
        <dbReference type="ARBA" id="ARBA00004173"/>
    </source>
</evidence>
<comment type="caution">
    <text evidence="7">The sequence shown here is derived from an EMBL/GenBank/DDBJ whole genome shotgun (WGS) entry which is preliminary data.</text>
</comment>
<dbReference type="Pfam" id="PF05308">
    <property type="entry name" value="Mito_fiss_reg"/>
    <property type="match status" value="1"/>
</dbReference>
<dbReference type="GO" id="GO:0000266">
    <property type="term" value="P:mitochondrial fission"/>
    <property type="evidence" value="ECO:0007669"/>
    <property type="project" value="UniProtKB-UniRule"/>
</dbReference>
<protein>
    <recommendedName>
        <fullName evidence="4">Mitochondrial fission regulator</fullName>
    </recommendedName>
</protein>
<accession>A0A218UZN0</accession>
<reference evidence="7 8" key="1">
    <citation type="submission" date="2017-05" db="EMBL/GenBank/DDBJ databases">
        <title>Genome of assembly of the Bengalese finch, Lonchura striata domestica.</title>
        <authorList>
            <person name="Colquitt B.M."/>
            <person name="Brainard M.S."/>
        </authorList>
    </citation>
    <scope>NUCLEOTIDE SEQUENCE [LARGE SCALE GENOMIC DNA]</scope>
    <source>
        <strain evidence="7">White83orange57</strain>
    </source>
</reference>
<dbReference type="PANTHER" id="PTHR14215">
    <property type="entry name" value="PROTEIN OF UNKNOWN FUNCTION DUF729"/>
    <property type="match status" value="1"/>
</dbReference>
<dbReference type="PANTHER" id="PTHR14215:SF2">
    <property type="entry name" value="MITOCHONDRIAL FISSION REGULATOR 2"/>
    <property type="match status" value="1"/>
</dbReference>
<keyword evidence="3 4" id="KW-0496">Mitochondrion</keyword>
<organism evidence="7 8">
    <name type="scientific">Lonchura striata</name>
    <name type="common">white-rumped munia</name>
    <dbReference type="NCBI Taxonomy" id="40157"/>
    <lineage>
        <taxon>Eukaryota</taxon>
        <taxon>Metazoa</taxon>
        <taxon>Chordata</taxon>
        <taxon>Craniata</taxon>
        <taxon>Vertebrata</taxon>
        <taxon>Euteleostomi</taxon>
        <taxon>Archelosauria</taxon>
        <taxon>Archosauria</taxon>
        <taxon>Dinosauria</taxon>
        <taxon>Saurischia</taxon>
        <taxon>Theropoda</taxon>
        <taxon>Coelurosauria</taxon>
        <taxon>Aves</taxon>
        <taxon>Neognathae</taxon>
        <taxon>Neoaves</taxon>
        <taxon>Telluraves</taxon>
        <taxon>Australaves</taxon>
        <taxon>Passeriformes</taxon>
        <taxon>Passeroidea</taxon>
        <taxon>Estrildidae</taxon>
        <taxon>Estrildinae</taxon>
        <taxon>Lonchura</taxon>
    </lineage>
</organism>
<dbReference type="STRING" id="299123.ENSLSDP00000003593"/>
<evidence type="ECO:0000256" key="2">
    <source>
        <dbReference type="ARBA" id="ARBA00005807"/>
    </source>
</evidence>
<evidence type="ECO:0000256" key="6">
    <source>
        <dbReference type="SAM" id="SignalP"/>
    </source>
</evidence>
<feature type="compositionally biased region" description="Polar residues" evidence="5">
    <location>
        <begin position="234"/>
        <end position="243"/>
    </location>
</feature>
<name>A0A218UZN0_9PASE</name>
<comment type="similarity">
    <text evidence="2 4">Belongs to the MTFR1 family.</text>
</comment>